<comment type="caution">
    <text evidence="1">The sequence shown here is derived from an EMBL/GenBank/DDBJ whole genome shotgun (WGS) entry which is preliminary data.</text>
</comment>
<proteinExistence type="predicted"/>
<dbReference type="AlphaFoldDB" id="A0A839ESP4"/>
<evidence type="ECO:0000313" key="1">
    <source>
        <dbReference type="EMBL" id="MBA8881812.1"/>
    </source>
</evidence>
<organism evidence="1 2">
    <name type="scientific">Phyllobacterium myrsinacearum</name>
    <dbReference type="NCBI Taxonomy" id="28101"/>
    <lineage>
        <taxon>Bacteria</taxon>
        <taxon>Pseudomonadati</taxon>
        <taxon>Pseudomonadota</taxon>
        <taxon>Alphaproteobacteria</taxon>
        <taxon>Hyphomicrobiales</taxon>
        <taxon>Phyllobacteriaceae</taxon>
        <taxon>Phyllobacterium</taxon>
    </lineage>
</organism>
<dbReference type="EMBL" id="JACGXN010000017">
    <property type="protein sequence ID" value="MBA8881812.1"/>
    <property type="molecule type" value="Genomic_DNA"/>
</dbReference>
<gene>
    <name evidence="1" type="ORF">FHW16_005559</name>
</gene>
<keyword evidence="2" id="KW-1185">Reference proteome</keyword>
<protein>
    <submittedName>
        <fullName evidence="1">Uncharacterized protein</fullName>
    </submittedName>
</protein>
<evidence type="ECO:0000313" key="2">
    <source>
        <dbReference type="Proteomes" id="UP000549052"/>
    </source>
</evidence>
<accession>A0A839ESP4</accession>
<reference evidence="1 2" key="1">
    <citation type="submission" date="2020-07" db="EMBL/GenBank/DDBJ databases">
        <title>Genomic Encyclopedia of Type Strains, Phase IV (KMG-V): Genome sequencing to study the core and pangenomes of soil and plant-associated prokaryotes.</title>
        <authorList>
            <person name="Whitman W."/>
        </authorList>
    </citation>
    <scope>NUCLEOTIDE SEQUENCE [LARGE SCALE GENOMIC DNA]</scope>
    <source>
        <strain evidence="1 2">AN3</strain>
    </source>
</reference>
<name>A0A839ESP4_9HYPH</name>
<dbReference type="Proteomes" id="UP000549052">
    <property type="component" value="Unassembled WGS sequence"/>
</dbReference>
<sequence>MGEWPTQSVKEFHGRLLTEPAGYAALIAR</sequence>